<dbReference type="Pfam" id="PF02641">
    <property type="entry name" value="DUF190"/>
    <property type="match status" value="1"/>
</dbReference>
<dbReference type="EMBL" id="BAABFB010000043">
    <property type="protein sequence ID" value="GAA4479856.1"/>
    <property type="molecule type" value="Genomic_DNA"/>
</dbReference>
<dbReference type="InterPro" id="IPR003793">
    <property type="entry name" value="UPF0166"/>
</dbReference>
<dbReference type="InterPro" id="IPR015867">
    <property type="entry name" value="N-reg_PII/ATP_PRibTrfase_C"/>
</dbReference>
<name>A0ABP8P4K8_9NOCA</name>
<keyword evidence="3" id="KW-1185">Reference proteome</keyword>
<comment type="similarity">
    <text evidence="1">Belongs to the UPF0166 family.</text>
</comment>
<reference evidence="3" key="1">
    <citation type="journal article" date="2019" name="Int. J. Syst. Evol. Microbiol.">
        <title>The Global Catalogue of Microorganisms (GCM) 10K type strain sequencing project: providing services to taxonomists for standard genome sequencing and annotation.</title>
        <authorList>
            <consortium name="The Broad Institute Genomics Platform"/>
            <consortium name="The Broad Institute Genome Sequencing Center for Infectious Disease"/>
            <person name="Wu L."/>
            <person name="Ma J."/>
        </authorList>
    </citation>
    <scope>NUCLEOTIDE SEQUENCE [LARGE SCALE GENOMIC DNA]</scope>
    <source>
        <strain evidence="3">JCM 32206</strain>
    </source>
</reference>
<dbReference type="Proteomes" id="UP001501183">
    <property type="component" value="Unassembled WGS sequence"/>
</dbReference>
<comment type="caution">
    <text evidence="2">The sequence shown here is derived from an EMBL/GenBank/DDBJ whole genome shotgun (WGS) entry which is preliminary data.</text>
</comment>
<accession>A0ABP8P4K8</accession>
<sequence length="120" mass="13306">MVDEQRPHSVVSRPELRLSIILGLDDMWHHRPKFQEIVRRARDAGLAGASVWRGVEGYGASSHIHTARLLDLADGLPVLVVLVDEPERVRGFVDAIAELLTQATVTLDEVERLHVSGDQA</sequence>
<dbReference type="RefSeq" id="WP_345345369.1">
    <property type="nucleotide sequence ID" value="NZ_BAABFB010000043.1"/>
</dbReference>
<evidence type="ECO:0000313" key="3">
    <source>
        <dbReference type="Proteomes" id="UP001501183"/>
    </source>
</evidence>
<gene>
    <name evidence="2" type="ORF">GCM10023094_25540</name>
</gene>
<dbReference type="SUPFAM" id="SSF54913">
    <property type="entry name" value="GlnB-like"/>
    <property type="match status" value="1"/>
</dbReference>
<protein>
    <submittedName>
        <fullName evidence="2">DUF190 domain-containing protein</fullName>
    </submittedName>
</protein>
<dbReference type="PANTHER" id="PTHR35983">
    <property type="entry name" value="UPF0166 PROTEIN TM_0021"/>
    <property type="match status" value="1"/>
</dbReference>
<dbReference type="Gene3D" id="3.30.70.120">
    <property type="match status" value="1"/>
</dbReference>
<proteinExistence type="inferred from homology"/>
<organism evidence="2 3">
    <name type="scientific">Rhodococcus olei</name>
    <dbReference type="NCBI Taxonomy" id="2161675"/>
    <lineage>
        <taxon>Bacteria</taxon>
        <taxon>Bacillati</taxon>
        <taxon>Actinomycetota</taxon>
        <taxon>Actinomycetes</taxon>
        <taxon>Mycobacteriales</taxon>
        <taxon>Nocardiaceae</taxon>
        <taxon>Rhodococcus</taxon>
    </lineage>
</organism>
<dbReference type="PANTHER" id="PTHR35983:SF1">
    <property type="entry name" value="UPF0166 PROTEIN TM_0021"/>
    <property type="match status" value="1"/>
</dbReference>
<dbReference type="InterPro" id="IPR011322">
    <property type="entry name" value="N-reg_PII-like_a/b"/>
</dbReference>
<evidence type="ECO:0000256" key="1">
    <source>
        <dbReference type="ARBA" id="ARBA00010554"/>
    </source>
</evidence>
<evidence type="ECO:0000313" key="2">
    <source>
        <dbReference type="EMBL" id="GAA4479856.1"/>
    </source>
</evidence>